<dbReference type="EMBL" id="JBBWRZ010000012">
    <property type="protein sequence ID" value="KAK8224799.1"/>
    <property type="molecule type" value="Genomic_DNA"/>
</dbReference>
<evidence type="ECO:0000313" key="6">
    <source>
        <dbReference type="Proteomes" id="UP001492380"/>
    </source>
</evidence>
<feature type="domain" description="F-box" evidence="2">
    <location>
        <begin position="27"/>
        <end position="73"/>
    </location>
</feature>
<dbReference type="PROSITE" id="PS51998">
    <property type="entry name" value="DEK_C"/>
    <property type="match status" value="1"/>
</dbReference>
<name>A0ABR1YBI7_9PEZI</name>
<evidence type="ECO:0000256" key="1">
    <source>
        <dbReference type="SAM" id="MobiDB-lite"/>
    </source>
</evidence>
<dbReference type="InterPro" id="IPR036047">
    <property type="entry name" value="F-box-like_dom_sf"/>
</dbReference>
<dbReference type="Proteomes" id="UP001492380">
    <property type="component" value="Unassembled WGS sequence"/>
</dbReference>
<evidence type="ECO:0000259" key="2">
    <source>
        <dbReference type="PROSITE" id="PS50181"/>
    </source>
</evidence>
<dbReference type="Gene3D" id="1.10.10.60">
    <property type="entry name" value="Homeodomain-like"/>
    <property type="match status" value="1"/>
</dbReference>
<dbReference type="InterPro" id="IPR009976">
    <property type="entry name" value="Sec10-like"/>
</dbReference>
<evidence type="ECO:0000259" key="4">
    <source>
        <dbReference type="PROSITE" id="PS51998"/>
    </source>
</evidence>
<dbReference type="PANTHER" id="PTHR12100">
    <property type="entry name" value="SEC10"/>
    <property type="match status" value="1"/>
</dbReference>
<dbReference type="Pfam" id="PF12937">
    <property type="entry name" value="F-box-like"/>
    <property type="match status" value="1"/>
</dbReference>
<dbReference type="PROSITE" id="PS50181">
    <property type="entry name" value="FBOX"/>
    <property type="match status" value="1"/>
</dbReference>
<feature type="domain" description="DEK-C" evidence="4">
    <location>
        <begin position="1096"/>
        <end position="1151"/>
    </location>
</feature>
<feature type="compositionally biased region" description="Basic residues" evidence="1">
    <location>
        <begin position="1250"/>
        <end position="1269"/>
    </location>
</feature>
<feature type="region of interest" description="Disordered" evidence="1">
    <location>
        <begin position="1236"/>
        <end position="1300"/>
    </location>
</feature>
<proteinExistence type="predicted"/>
<dbReference type="SMART" id="SM00256">
    <property type="entry name" value="FBOX"/>
    <property type="match status" value="1"/>
</dbReference>
<organism evidence="5 6">
    <name type="scientific">Phyllosticta capitalensis</name>
    <dbReference type="NCBI Taxonomy" id="121624"/>
    <lineage>
        <taxon>Eukaryota</taxon>
        <taxon>Fungi</taxon>
        <taxon>Dikarya</taxon>
        <taxon>Ascomycota</taxon>
        <taxon>Pezizomycotina</taxon>
        <taxon>Dothideomycetes</taxon>
        <taxon>Dothideomycetes incertae sedis</taxon>
        <taxon>Botryosphaeriales</taxon>
        <taxon>Phyllostictaceae</taxon>
        <taxon>Phyllosticta</taxon>
    </lineage>
</organism>
<dbReference type="SUPFAM" id="SSF81383">
    <property type="entry name" value="F-box domain"/>
    <property type="match status" value="1"/>
</dbReference>
<dbReference type="InterPro" id="IPR014876">
    <property type="entry name" value="DEK_C"/>
</dbReference>
<gene>
    <name evidence="5" type="ORF">HDK90DRAFT_470210</name>
</gene>
<feature type="region of interest" description="Disordered" evidence="1">
    <location>
        <begin position="99"/>
        <end position="119"/>
    </location>
</feature>
<dbReference type="Gene3D" id="1.20.1280.50">
    <property type="match status" value="1"/>
</dbReference>
<feature type="compositionally biased region" description="Basic and acidic residues" evidence="1">
    <location>
        <begin position="99"/>
        <end position="109"/>
    </location>
</feature>
<dbReference type="PANTHER" id="PTHR12100:SF1">
    <property type="entry name" value="RECYCLIN-1"/>
    <property type="match status" value="1"/>
</dbReference>
<feature type="region of interest" description="Disordered" evidence="1">
    <location>
        <begin position="515"/>
        <end position="551"/>
    </location>
</feature>
<feature type="region of interest" description="Disordered" evidence="1">
    <location>
        <begin position="1155"/>
        <end position="1224"/>
    </location>
</feature>
<dbReference type="SMART" id="SM00151">
    <property type="entry name" value="SWIB"/>
    <property type="match status" value="1"/>
</dbReference>
<feature type="compositionally biased region" description="Polar residues" evidence="1">
    <location>
        <begin position="530"/>
        <end position="544"/>
    </location>
</feature>
<sequence length="1373" mass="152685">MSSFKRQSAVGASRQDVLTSLRATQIVSQKPVLPAELIATILDYLPVSDLLRFARTSRRMREMVYDDTRWILRLKSMGCWNDVEARQRFEEGMKRKLESQRAREAEHRKSTGAAVNGSVNGLAGGGGNATLFDAGQEEAKMRASQEMAIRPRAGTVNSGFSEVENATPNYRDPQFALTVLEHTRSIRGRARQEYGKVYGALSPYYYDLARSRSHMDPILFRVYRDPLLQAKMLAQLKTFAKSDFAQGCFGREEKLDTMMGIFENAALREFEQGYHSQDIEGRMKKYAHVLITLNGGGAALDTFIHNHSLMLDKEKLGDPLQCLDGGLSEKLTLKPAQEFFKRLAIGLNEVAVLIDTVFPPSINVMTPFLERIGEDVISEYINPLLDEVHERNIESYLKGVTGLFEQCLRFAASLKSPKANESTFKDDVHRTIVHCFEQHIDLYLQDELDYFKNTATAQVEAWERRLLDEEASAVSFFMSNVNRTAAKKDFMTSFKKVIMMPVSVIPFGAASKPTEKSSAAGDNLGVDPPSRSSTPNPTERSNSPRPDAPTSELAAKAAIMNSRLEGIKSLFSIEVALNLVHIAKASIERAALLVRMGGHSGEEAKEQCEAIFVTLLEILGKRHIKVGFDKAIEHLSKYNPREIGEHQREGVQPLLTFLELVNVGDLIQQMVDVFYQQELIATKLADGDDFISPAVKEKKRFEQTLDERVAAGLNKGINALMDEVEYICGTTQQPTDFNPDGNAAGVPGAAGSRASQIADVGPTPTARQIIDMVSSHINMLVGSTDKNMLEVFNQEVGLRLFTALCKHIKRQRISTEGAMKLISDMNAYHNYILTLKNKSLAQYFTALRELSQIYLISADDAKEIAAVITDGDRYHGIFRTEEVYEFAERRADWFTVKRDVERAMYGIGCLVIIATGVRNWAKDSQRCRRGSVSAGTKADREGCLRWRLVIRRGGRRIGSIPSPHDAKLPSSGSSTDSCLTASTNAELLLPLLLVCSSPLPQTSPASLCQLPVATALLHYSNHKTATLPRLPRRDALRRRLQPCLSQHTPASSPAKLGCSFVFLLYTVWRTPCLVCDIPHQLTWPRPNMAAAEPLSPELHKTYTVIIDDILAASDLNTVSAKRIRKGLQARVDHDINPRKDAITSLIMERFDKANNERNGVEPEEPPAPAAAETNGVTETVETNGSGTSSPSKKRSDPEPEEESELSEPASTPPKKKHKKSMSVEDDAAFAARLQAEENGRARSTRGGGASRKKAPVKKKGETRKKKSKTKVNSDDDSELGSGSDKKEVKRSGGFHKPMNLSPALSELLGEVQLSRPQTVKKIWDYVKARDLQDPNDKRQIRCDEPMRAVFKQDRVHMFTMNKILNQNLYAVDE</sequence>
<feature type="compositionally biased region" description="Low complexity" evidence="1">
    <location>
        <begin position="1169"/>
        <end position="1190"/>
    </location>
</feature>
<dbReference type="PROSITE" id="PS51925">
    <property type="entry name" value="SWIB_MDM2"/>
    <property type="match status" value="1"/>
</dbReference>
<dbReference type="InterPro" id="IPR001810">
    <property type="entry name" value="F-box_dom"/>
</dbReference>
<dbReference type="CDD" id="cd10567">
    <property type="entry name" value="SWIB-MDM2_like"/>
    <property type="match status" value="1"/>
</dbReference>
<dbReference type="Pfam" id="PF08766">
    <property type="entry name" value="DEK_C"/>
    <property type="match status" value="1"/>
</dbReference>
<dbReference type="InterPro" id="IPR019835">
    <property type="entry name" value="SWIB_domain"/>
</dbReference>
<evidence type="ECO:0000259" key="3">
    <source>
        <dbReference type="PROSITE" id="PS51925"/>
    </source>
</evidence>
<dbReference type="InterPro" id="IPR036885">
    <property type="entry name" value="SWIB_MDM2_dom_sf"/>
</dbReference>
<dbReference type="Pfam" id="PF07393">
    <property type="entry name" value="Sec10_HB"/>
    <property type="match status" value="1"/>
</dbReference>
<dbReference type="Gene3D" id="1.10.245.10">
    <property type="entry name" value="SWIB/MDM2 domain"/>
    <property type="match status" value="1"/>
</dbReference>
<protein>
    <submittedName>
        <fullName evidence="5">Exocyst complex component Sec10-domain-containing protein</fullName>
    </submittedName>
</protein>
<comment type="caution">
    <text evidence="5">The sequence shown here is derived from an EMBL/GenBank/DDBJ whole genome shotgun (WGS) entry which is preliminary data.</text>
</comment>
<dbReference type="InterPro" id="IPR048627">
    <property type="entry name" value="Sec10_HB"/>
</dbReference>
<keyword evidence="6" id="KW-1185">Reference proteome</keyword>
<evidence type="ECO:0000313" key="5">
    <source>
        <dbReference type="EMBL" id="KAK8224799.1"/>
    </source>
</evidence>
<accession>A0ABR1YBI7</accession>
<feature type="domain" description="DM2" evidence="3">
    <location>
        <begin position="1293"/>
        <end position="1370"/>
    </location>
</feature>
<dbReference type="SUPFAM" id="SSF47592">
    <property type="entry name" value="SWIB/MDM2 domain"/>
    <property type="match status" value="1"/>
</dbReference>
<dbReference type="InterPro" id="IPR003121">
    <property type="entry name" value="SWIB_MDM2_domain"/>
</dbReference>
<dbReference type="SUPFAM" id="SSF109715">
    <property type="entry name" value="DEK C-terminal domain"/>
    <property type="match status" value="1"/>
</dbReference>
<dbReference type="Pfam" id="PF02201">
    <property type="entry name" value="SWIB"/>
    <property type="match status" value="1"/>
</dbReference>
<reference evidence="5 6" key="1">
    <citation type="submission" date="2024-04" db="EMBL/GenBank/DDBJ databases">
        <title>Phyllosticta paracitricarpa is synonymous to the EU quarantine fungus P. citricarpa based on phylogenomic analyses.</title>
        <authorList>
            <consortium name="Lawrence Berkeley National Laboratory"/>
            <person name="Van Ingen-Buijs V.A."/>
            <person name="Van Westerhoven A.C."/>
            <person name="Haridas S."/>
            <person name="Skiadas P."/>
            <person name="Martin F."/>
            <person name="Groenewald J.Z."/>
            <person name="Crous P.W."/>
            <person name="Seidl M.F."/>
        </authorList>
    </citation>
    <scope>NUCLEOTIDE SEQUENCE [LARGE SCALE GENOMIC DNA]</scope>
    <source>
        <strain evidence="5 6">CBS 123374</strain>
    </source>
</reference>